<dbReference type="GO" id="GO:0009190">
    <property type="term" value="P:cyclic nucleotide biosynthetic process"/>
    <property type="evidence" value="ECO:0007669"/>
    <property type="project" value="InterPro"/>
</dbReference>
<dbReference type="GO" id="GO:0005524">
    <property type="term" value="F:ATP binding"/>
    <property type="evidence" value="ECO:0007669"/>
    <property type="project" value="InterPro"/>
</dbReference>
<dbReference type="InterPro" id="IPR029787">
    <property type="entry name" value="Nucleotide_cyclase"/>
</dbReference>
<comment type="subcellular location">
    <subcellularLocation>
        <location evidence="1">Membrane</location>
        <topology evidence="1">Multi-pass membrane protein</topology>
    </subcellularLocation>
</comment>
<dbReference type="Pfam" id="PF13246">
    <property type="entry name" value="Cation_ATPase"/>
    <property type="match status" value="1"/>
</dbReference>
<evidence type="ECO:0000256" key="4">
    <source>
        <dbReference type="ARBA" id="ARBA00022842"/>
    </source>
</evidence>
<dbReference type="InterPro" id="IPR032631">
    <property type="entry name" value="P-type_ATPase_N"/>
</dbReference>
<feature type="transmembrane region" description="Helical" evidence="8">
    <location>
        <begin position="1613"/>
        <end position="1639"/>
    </location>
</feature>
<evidence type="ECO:0000256" key="3">
    <source>
        <dbReference type="ARBA" id="ARBA00022723"/>
    </source>
</evidence>
<feature type="transmembrane region" description="Helical" evidence="8">
    <location>
        <begin position="2795"/>
        <end position="2816"/>
    </location>
</feature>
<feature type="transmembrane region" description="Helical" evidence="8">
    <location>
        <begin position="1467"/>
        <end position="1487"/>
    </location>
</feature>
<dbReference type="Gene3D" id="3.30.70.1230">
    <property type="entry name" value="Nucleotide cyclase"/>
    <property type="match status" value="3"/>
</dbReference>
<proteinExistence type="predicted"/>
<dbReference type="InterPro" id="IPR008250">
    <property type="entry name" value="ATPase_P-typ_transduc_dom_A_sf"/>
</dbReference>
<evidence type="ECO:0000313" key="11">
    <source>
        <dbReference type="Proteomes" id="UP000323011"/>
    </source>
</evidence>
<feature type="compositionally biased region" description="Acidic residues" evidence="7">
    <location>
        <begin position="1125"/>
        <end position="1142"/>
    </location>
</feature>
<protein>
    <recommendedName>
        <fullName evidence="9">Guanylate cyclase domain-containing protein</fullName>
    </recommendedName>
</protein>
<dbReference type="NCBIfam" id="TIGR01494">
    <property type="entry name" value="ATPase_P-type"/>
    <property type="match status" value="1"/>
</dbReference>
<feature type="compositionally biased region" description="Polar residues" evidence="7">
    <location>
        <begin position="856"/>
        <end position="866"/>
    </location>
</feature>
<dbReference type="Gene3D" id="2.70.150.10">
    <property type="entry name" value="Calcium-transporting ATPase, cytoplasmic transduction domain A"/>
    <property type="match status" value="1"/>
</dbReference>
<feature type="compositionally biased region" description="Low complexity" evidence="7">
    <location>
        <begin position="2940"/>
        <end position="2966"/>
    </location>
</feature>
<dbReference type="InterPro" id="IPR018303">
    <property type="entry name" value="ATPase_P-typ_P_site"/>
</dbReference>
<dbReference type="InterPro" id="IPR032630">
    <property type="entry name" value="P_typ_ATPase_c"/>
</dbReference>
<dbReference type="SUPFAM" id="SSF81653">
    <property type="entry name" value="Calcium ATPase, transduction domain A"/>
    <property type="match status" value="1"/>
</dbReference>
<feature type="transmembrane region" description="Helical" evidence="8">
    <location>
        <begin position="2212"/>
        <end position="2233"/>
    </location>
</feature>
<dbReference type="GO" id="GO:0035556">
    <property type="term" value="P:intracellular signal transduction"/>
    <property type="evidence" value="ECO:0007669"/>
    <property type="project" value="InterPro"/>
</dbReference>
<dbReference type="GO" id="GO:0005886">
    <property type="term" value="C:plasma membrane"/>
    <property type="evidence" value="ECO:0007669"/>
    <property type="project" value="TreeGrafter"/>
</dbReference>
<feature type="domain" description="Guanylate cyclase" evidence="9">
    <location>
        <begin position="2865"/>
        <end position="2926"/>
    </location>
</feature>
<feature type="transmembrane region" description="Helical" evidence="8">
    <location>
        <begin position="1499"/>
        <end position="1519"/>
    </location>
</feature>
<dbReference type="Gene3D" id="3.40.1110.10">
    <property type="entry name" value="Calcium-transporting ATPase, cytoplasmic domain N"/>
    <property type="match status" value="1"/>
</dbReference>
<feature type="region of interest" description="Disordered" evidence="7">
    <location>
        <begin position="241"/>
        <end position="273"/>
    </location>
</feature>
<dbReference type="InterPro" id="IPR023214">
    <property type="entry name" value="HAD_sf"/>
</dbReference>
<keyword evidence="2 8" id="KW-0812">Transmembrane</keyword>
<dbReference type="PROSITE" id="PS50125">
    <property type="entry name" value="GUANYLATE_CYCLASE_2"/>
    <property type="match status" value="3"/>
</dbReference>
<evidence type="ECO:0000313" key="10">
    <source>
        <dbReference type="EMBL" id="KAA0157557.1"/>
    </source>
</evidence>
<feature type="transmembrane region" description="Helical" evidence="8">
    <location>
        <begin position="2169"/>
        <end position="2200"/>
    </location>
</feature>
<dbReference type="Gene3D" id="3.40.50.1000">
    <property type="entry name" value="HAD superfamily/HAD-like"/>
    <property type="match status" value="2"/>
</dbReference>
<reference evidence="10 11" key="1">
    <citation type="submission" date="2019-07" db="EMBL/GenBank/DDBJ databases">
        <title>Genomes of Cafeteria roenbergensis.</title>
        <authorList>
            <person name="Fischer M.G."/>
            <person name="Hackl T."/>
            <person name="Roman M."/>
        </authorList>
    </citation>
    <scope>NUCLEOTIDE SEQUENCE [LARGE SCALE GENOMIC DNA]</scope>
    <source>
        <strain evidence="10 11">BVI</strain>
    </source>
</reference>
<feature type="domain" description="Guanylate cyclase" evidence="9">
    <location>
        <begin position="3141"/>
        <end position="3204"/>
    </location>
</feature>
<dbReference type="GO" id="GO:0046872">
    <property type="term" value="F:metal ion binding"/>
    <property type="evidence" value="ECO:0007669"/>
    <property type="project" value="UniProtKB-KW"/>
</dbReference>
<evidence type="ECO:0000256" key="2">
    <source>
        <dbReference type="ARBA" id="ARBA00022692"/>
    </source>
</evidence>
<feature type="region of interest" description="Disordered" evidence="7">
    <location>
        <begin position="2527"/>
        <end position="2566"/>
    </location>
</feature>
<name>A0A5A8CYW3_CAFRO</name>
<dbReference type="InterPro" id="IPR036412">
    <property type="entry name" value="HAD-like_sf"/>
</dbReference>
<gene>
    <name evidence="10" type="ORF">FNF29_00133</name>
</gene>
<dbReference type="InterPro" id="IPR059000">
    <property type="entry name" value="ATPase_P-type_domA"/>
</dbReference>
<feature type="region of interest" description="Disordered" evidence="7">
    <location>
        <begin position="512"/>
        <end position="534"/>
    </location>
</feature>
<dbReference type="PROSITE" id="PS00154">
    <property type="entry name" value="ATPASE_E1_E2"/>
    <property type="match status" value="1"/>
</dbReference>
<dbReference type="PANTHER" id="PTHR24092:SF150">
    <property type="entry name" value="PHOSPHOLIPID-TRANSPORTING ATPASE"/>
    <property type="match status" value="1"/>
</dbReference>
<dbReference type="GO" id="GO:0140326">
    <property type="term" value="F:ATPase-coupled intramembrane lipid transporter activity"/>
    <property type="evidence" value="ECO:0007669"/>
    <property type="project" value="TreeGrafter"/>
</dbReference>
<feature type="transmembrane region" description="Helical" evidence="8">
    <location>
        <begin position="1549"/>
        <end position="1571"/>
    </location>
</feature>
<feature type="transmembrane region" description="Helical" evidence="8">
    <location>
        <begin position="1583"/>
        <end position="1606"/>
    </location>
</feature>
<dbReference type="InterPro" id="IPR001054">
    <property type="entry name" value="A/G_cyclase"/>
</dbReference>
<dbReference type="OMA" id="FTNVPMM"/>
<dbReference type="EMBL" id="VLTN01000001">
    <property type="protein sequence ID" value="KAA0157557.1"/>
    <property type="molecule type" value="Genomic_DNA"/>
</dbReference>
<dbReference type="InterPro" id="IPR023298">
    <property type="entry name" value="ATPase_P-typ_TM_dom_sf"/>
</dbReference>
<evidence type="ECO:0000256" key="5">
    <source>
        <dbReference type="ARBA" id="ARBA00022989"/>
    </source>
</evidence>
<feature type="region of interest" description="Disordered" evidence="7">
    <location>
        <begin position="3284"/>
        <end position="3315"/>
    </location>
</feature>
<keyword evidence="6 8" id="KW-0472">Membrane</keyword>
<dbReference type="SUPFAM" id="SSF81665">
    <property type="entry name" value="Calcium ATPase, transmembrane domain M"/>
    <property type="match status" value="1"/>
</dbReference>
<feature type="compositionally biased region" description="Basic and acidic residues" evidence="7">
    <location>
        <begin position="1101"/>
        <end position="1110"/>
    </location>
</feature>
<evidence type="ECO:0000256" key="8">
    <source>
        <dbReference type="SAM" id="Phobius"/>
    </source>
</evidence>
<evidence type="ECO:0000256" key="6">
    <source>
        <dbReference type="ARBA" id="ARBA00023136"/>
    </source>
</evidence>
<feature type="compositionally biased region" description="Low complexity" evidence="7">
    <location>
        <begin position="1863"/>
        <end position="1874"/>
    </location>
</feature>
<evidence type="ECO:0000259" key="9">
    <source>
        <dbReference type="PROSITE" id="PS50125"/>
    </source>
</evidence>
<feature type="domain" description="Guanylate cyclase" evidence="9">
    <location>
        <begin position="2290"/>
        <end position="2418"/>
    </location>
</feature>
<feature type="compositionally biased region" description="Basic and acidic residues" evidence="7">
    <location>
        <begin position="3062"/>
        <end position="3083"/>
    </location>
</feature>
<accession>A0A5A8CYW3</accession>
<sequence>MNLVEAEPSEVWIGPAAAGRSAAQGTTPNAISTAKYSPWLFIPQCLVEQFYRTANVYFLAIAVVQIVTDLSPTNQYSTLVPLLAVILLSMAKEGVEDWRRHSADSTSNKAPVRVLRAGGWAVAERQEIRPGDIVEVRTDEQFPADLVILATSAPDGRAMVDMSSLTGQERCAVRSAVHLTQGLSNDASRLAKLSAGVVMVAPSADLGSVHGQIHVWPDGTMPPKSIDLSTAVDVPWSTVTTATGPVSMEPGKWTTEATPGAAPAGPVSGPASAAASGWVAERAAAGDSPEPTQVLVGGDDVTAARFGLDGHVVEAVGTKRFAPRGSELRVTSFVVGVAVFTGPSTKMALCSGRARSKRGRMDAEVNQSIWLIFTLLFLITAGSVAFHSNWQRQNSGAMQYLTFLGETRGATDVSRAFVTILILYNNLVPISLYVTLEIVRWFQARRIEGDPHLRSAQGDAPVARTSSLNEDLGEVDFVFVDKTGTLTDNKMECHAVVIDGVRFGKEGASPAVSSSSAAEAGADAPAGPGVATGGEVSMTPERGIPPAVRSSSGPQTAGAALFAAPVGPSVTEHIDAVPFGDSRLLALLKAGVEAARLMRLDPASAAICQPTDLTAQAMLFFYGIALCHSVTSPSTPTTSVSAAAPAAPSLPPWRLYRSTSPDERALLLAARAMGFGFIGRQGNKLVLEVMGQVETWGLIHTHPFSSTRRIMSIVVRSPTGQVFVFAKGADSAMLPRLYNSDVARREAARAGPLPTVHSAEASMAEPSHSSDGVQPAYVDGFAGSDGLLSPIPHEDSFHVRSGNHHASAASAAIDPRMRGRLAASPALLPPAVAAGSLLEGGSSHGALDEKERASAGTRTPQTSAPSPQLAPRVHVGHRSRTSSSPEGRGLHRPGSASSVYRPGSASAAADPLPSMGINATSDARVKLESSIADLWEAGLRTMVVAARQLTAAEEEAWRRATRTAAAASGRKNRRLMQKAADLVEFGLVGLGATGVHHQLQEGVPETVETLRQSGCRVWMVTGDNEEPAISVAHAAGMIREASTIVALNGDSRSKCEHQLATARAELRSKGRWHPRLVDDGLVCVINGEALSHILAPSPKARRAEHEEIAQRHRRQRLRSGATPADIDEESDSSSDSDDEAAEEVVGSGASSRSARIRRSGGLCGRAGCCRGSKRRRANRSERVGTDSHNATDRESTTPDTSVATGGTPAYGNLDGLAGGSLDDPSCVAACFCASRGCFCCCCAAESASSLRAGRRTIVRQVSEGAVSAGDYSARNLESAVGATSTCRSEDGGHTSQPTCRCCSREWVCCHNLGSAHGRLFGSSNIDQGTFMWWLLHPVIWFPQWLTAALGISDVTLEAEPLPRERRLLELLKQCRTVLACSMTPAQKAQLVATVKSMVSPGPVTVAIGDGSNDVAMIREAHVGIGVTGGDCTHAVRSADFSVPTFKTLAPLMLTHGRQNKLRTSLTILYSFFKNVTLVFTLLLFSNLSGYSGTTLYESYLGAGWNVAWTFFPILAIGIFDSDLSRQASMRYPIIYRQIFRGAAFSVRSLAWWVVQGVLYAGVVTLASYAMFEHSWVLSDGTAAGIWPTGAVVNLILVVLVSGKLVIHMHSWCFATLGSVLLSFLLWFAFVIVYSVLYTATGLSATRDFSSVALVLMQQPLTWLGLLLLLGTALALELATHHLLRQVWPTSLAILQEWDKGLGTPESGDLVARAAEAHRSLAIAKERSRALKKVGGGYMLLQQSKWYATEQMEAIWDVEAMGDAWRPSSRKARASTRPGKHRHVIIGRLQGASNSGAAEMSVTGGKVLSMEEHLRQVAAIERLTSKVVNSQRLLWNALHKRWTRRRDPKRPHHRSSRDAAHRTAAVAPAAAAPVPISSGPVPQAPQLPSSGQAARSSDGMKLSSFHASDEPAASHVQRSSRGLTVPAFVARQRLAFATPAAARDSTVSRASDQRRTSAIEQSDGYTHPQGSGTTLSHRPGQRQKRGSVVLAPAWTAGSEGQVLARASRAGGAQLRQHFREMQQAKASGAEGLALSLEDSAAPRVTRFTRQFADDPELERAYHFRFFLGKSLPVTRTGLLMASALGGAFIIYEYFASVAGFGGFARRPPAKALTTLLLRMALVVGALLAVLFTYTTTFRRNHNSIMFALLLITGIAKTVIVSDAGTFGQTLYTICVLLILRLSFASAAVLAILDLAIFTAAVGANLVGDGVASLIDYIPYAAFVLAFGLSGALAIDEAMRQDFLQQARLAAEKKSFNDILKSSMPPHVTKKLKRMELGGFRGKYYDKEEEISVIFIDVIDFEKVTSSHTPQMMVTLLDRLWRLFDALVEKHLVTKMETVGKTYMACAGLQKSRSDHAAALVMLGLDILHNLRSFKDKDGRRIISVKIGIHSGPVVSGVAGLKKQQFSLFGDTVNTSSRMQSSGEPNRIHISPATYALVEGLFETEARRTPVKSKGIMITHLVQRVANSDEAMKRRRASALGLAPLLAGPSSQATGAAARAAATRAAALAVAQASPGAAASGRQIVAVAEAEPARPSARLSRHGSKTSRSESPGQLAKRTPSRTSLPMGVQRMAITEGKLDSAGDLAGPSEPHLEHVDSPSAADAETPRAGEDGSVTAGTQPEAESRRRESRFSIVNWLYVFRDKEVERAYQVKRRRSQLSNMRTAGLVLGLFAIFRVLWDDRASERSRILRVACAASMFVAASLTASKIVRRIPPALRHSMVALLFAVAGCLLAAAQANSAQVTLDIVFFTSLCSASGAVHHLGALFANLVVVSFALGISATNSLDFAGGDSLTGTAAFFAGIGVVAGTLASATRAYYKRRRFGLEVLTKEETKRAHGILYNMLPAALVNQIKEGKQGASDAFRNVTLLFCDIRGFTKMASSVSPEQVVDVLDKLFCSLDAITDQYEVFKVQTIGDAYVMVAGMPFKDQRVLPDSSAAASEAEALPSATSPSKASLSKTTSKLSMLSSGPGGASMGSMVVSSYGQQRFGGSSGSISSSMSSDGDAFVEHFLKQKADAAESNAASTFEHASARTSATNAAQLSTAGSHFLAPSTAEPAHWGRTRLHADSKRASKDVGDMDSSHREGNNSSNPVSSVELLRQQSDATMVVSDWSDEDRKVLDEAEAAGIEDPEYRAQHPRRRETAEAMVNVAMDMLQAIKKIKHPGTGEPLVMRIGLHTGDIVGGVIGSKTLRYDIWGTDVLVANKMESEGIPGGLVVSHDTRLALIGVENLEFRPHKDVVAKGRGTIKTFQVIKKVKTDGGMIRIGDVELDGDGHGGELDALRQQATEVMPVDAPPSDGLEGPSALPSKHGSPVVKSP</sequence>
<dbReference type="SUPFAM" id="SSF81660">
    <property type="entry name" value="Metal cation-transporting ATPase, ATP-binding domain N"/>
    <property type="match status" value="1"/>
</dbReference>
<feature type="transmembrane region" description="Helical" evidence="8">
    <location>
        <begin position="2144"/>
        <end position="2163"/>
    </location>
</feature>
<feature type="transmembrane region" description="Helical" evidence="8">
    <location>
        <begin position="2077"/>
        <end position="2102"/>
    </location>
</feature>
<dbReference type="InterPro" id="IPR001757">
    <property type="entry name" value="P_typ_ATPase"/>
</dbReference>
<dbReference type="Pfam" id="PF16212">
    <property type="entry name" value="PhoLip_ATPase_C"/>
    <property type="match status" value="1"/>
</dbReference>
<feature type="region of interest" description="Disordered" evidence="7">
    <location>
        <begin position="1938"/>
        <end position="1985"/>
    </location>
</feature>
<feature type="compositionally biased region" description="Polar residues" evidence="7">
    <location>
        <begin position="1885"/>
        <end position="1894"/>
    </location>
</feature>
<feature type="region of interest" description="Disordered" evidence="7">
    <location>
        <begin position="2940"/>
        <end position="2967"/>
    </location>
</feature>
<feature type="transmembrane region" description="Helical" evidence="8">
    <location>
        <begin position="369"/>
        <end position="390"/>
    </location>
</feature>
<feature type="compositionally biased region" description="Basic and acidic residues" evidence="7">
    <location>
        <begin position="1178"/>
        <end position="1196"/>
    </location>
</feature>
<feature type="compositionally biased region" description="Basic residues" evidence="7">
    <location>
        <begin position="1843"/>
        <end position="1854"/>
    </location>
</feature>
<keyword evidence="4" id="KW-0460">Magnesium</keyword>
<dbReference type="PANTHER" id="PTHR24092">
    <property type="entry name" value="PROBABLE PHOSPHOLIPID-TRANSPORTING ATPASE"/>
    <property type="match status" value="1"/>
</dbReference>
<dbReference type="Proteomes" id="UP000323011">
    <property type="component" value="Unassembled WGS sequence"/>
</dbReference>
<dbReference type="GO" id="GO:0016887">
    <property type="term" value="F:ATP hydrolysis activity"/>
    <property type="evidence" value="ECO:0007669"/>
    <property type="project" value="InterPro"/>
</dbReference>
<feature type="compositionally biased region" description="Polar residues" evidence="7">
    <location>
        <begin position="1957"/>
        <end position="1975"/>
    </location>
</feature>
<dbReference type="Pfam" id="PF00211">
    <property type="entry name" value="Guanylate_cyc"/>
    <property type="match status" value="3"/>
</dbReference>
<feature type="region of interest" description="Disordered" evidence="7">
    <location>
        <begin position="3050"/>
        <end position="3091"/>
    </location>
</feature>
<comment type="caution">
    <text evidence="10">The sequence shown here is derived from an EMBL/GenBank/DDBJ whole genome shotgun (WGS) entry which is preliminary data.</text>
</comment>
<feature type="transmembrane region" description="Helical" evidence="8">
    <location>
        <begin position="2714"/>
        <end position="2733"/>
    </location>
</feature>
<feature type="transmembrane region" description="Helical" evidence="8">
    <location>
        <begin position="416"/>
        <end position="436"/>
    </location>
</feature>
<dbReference type="GO" id="GO:0045332">
    <property type="term" value="P:phospholipid translocation"/>
    <property type="evidence" value="ECO:0007669"/>
    <property type="project" value="TreeGrafter"/>
</dbReference>
<feature type="region of interest" description="Disordered" evidence="7">
    <location>
        <begin position="2578"/>
        <end position="2625"/>
    </location>
</feature>
<feature type="transmembrane region" description="Helical" evidence="8">
    <location>
        <begin position="1659"/>
        <end position="1678"/>
    </location>
</feature>
<feature type="region of interest" description="Disordered" evidence="7">
    <location>
        <begin position="749"/>
        <end position="776"/>
    </location>
</feature>
<feature type="transmembrane region" description="Helical" evidence="8">
    <location>
        <begin position="2114"/>
        <end position="2132"/>
    </location>
</feature>
<feature type="region of interest" description="Disordered" evidence="7">
    <location>
        <begin position="1843"/>
        <end position="1919"/>
    </location>
</feature>
<evidence type="ECO:0000256" key="7">
    <source>
        <dbReference type="SAM" id="MobiDB-lite"/>
    </source>
</evidence>
<feature type="compositionally biased region" description="Low complexity" evidence="7">
    <location>
        <begin position="253"/>
        <end position="273"/>
    </location>
</feature>
<feature type="region of interest" description="Disordered" evidence="7">
    <location>
        <begin position="1174"/>
        <end position="1207"/>
    </location>
</feature>
<feature type="transmembrane region" description="Helical" evidence="8">
    <location>
        <begin position="2745"/>
        <end position="2775"/>
    </location>
</feature>
<dbReference type="Pfam" id="PF16209">
    <property type="entry name" value="PhoLip_ATPase_N"/>
    <property type="match status" value="1"/>
</dbReference>
<dbReference type="InterPro" id="IPR023299">
    <property type="entry name" value="ATPase_P-typ_cyto_dom_N"/>
</dbReference>
<keyword evidence="5 8" id="KW-1133">Transmembrane helix</keyword>
<feature type="region of interest" description="Disordered" evidence="7">
    <location>
        <begin position="839"/>
        <end position="915"/>
    </location>
</feature>
<organism evidence="10 11">
    <name type="scientific">Cafeteria roenbergensis</name>
    <name type="common">Marine flagellate</name>
    <dbReference type="NCBI Taxonomy" id="33653"/>
    <lineage>
        <taxon>Eukaryota</taxon>
        <taxon>Sar</taxon>
        <taxon>Stramenopiles</taxon>
        <taxon>Bigyra</taxon>
        <taxon>Opalozoa</taxon>
        <taxon>Bicosoecida</taxon>
        <taxon>Cafeteriaceae</taxon>
        <taxon>Cafeteria</taxon>
    </lineage>
</organism>
<dbReference type="SUPFAM" id="SSF55073">
    <property type="entry name" value="Nucleotide cyclase"/>
    <property type="match status" value="2"/>
</dbReference>
<dbReference type="SMART" id="SM00044">
    <property type="entry name" value="CYCc"/>
    <property type="match status" value="2"/>
</dbReference>
<evidence type="ECO:0000256" key="1">
    <source>
        <dbReference type="ARBA" id="ARBA00004141"/>
    </source>
</evidence>
<feature type="transmembrane region" description="Helical" evidence="8">
    <location>
        <begin position="2660"/>
        <end position="2677"/>
    </location>
</feature>
<feature type="region of interest" description="Disordered" evidence="7">
    <location>
        <begin position="1096"/>
        <end position="1153"/>
    </location>
</feature>
<keyword evidence="3" id="KW-0479">Metal-binding</keyword>
<dbReference type="Pfam" id="PF00702">
    <property type="entry name" value="Hydrolase"/>
    <property type="match status" value="1"/>
</dbReference>
<dbReference type="Pfam" id="PF00122">
    <property type="entry name" value="E1-E2_ATPase"/>
    <property type="match status" value="1"/>
</dbReference>
<dbReference type="CDD" id="cd07302">
    <property type="entry name" value="CHD"/>
    <property type="match status" value="3"/>
</dbReference>
<dbReference type="SUPFAM" id="SSF56784">
    <property type="entry name" value="HAD-like"/>
    <property type="match status" value="1"/>
</dbReference>
<keyword evidence="11" id="KW-1185">Reference proteome</keyword>